<dbReference type="Proteomes" id="UP000789525">
    <property type="component" value="Unassembled WGS sequence"/>
</dbReference>
<organism evidence="1 2">
    <name type="scientific">Acaulospora colombiana</name>
    <dbReference type="NCBI Taxonomy" id="27376"/>
    <lineage>
        <taxon>Eukaryota</taxon>
        <taxon>Fungi</taxon>
        <taxon>Fungi incertae sedis</taxon>
        <taxon>Mucoromycota</taxon>
        <taxon>Glomeromycotina</taxon>
        <taxon>Glomeromycetes</taxon>
        <taxon>Diversisporales</taxon>
        <taxon>Acaulosporaceae</taxon>
        <taxon>Acaulospora</taxon>
    </lineage>
</organism>
<sequence>MINSLFLSTALASLAALARAADDPTVWTADSRLHRSLWGMAYTGDTVEEVIKDVQLMSQPCARSNQTNKDVSNPFPPIQRLYSGGFFLKLVSKRNLHVFAGIYIDGNETTYERQRDQAFDVLDKYGVDNILGITVGNEYLLQTSSGGGSVTTAETYLISKINEVRTMLQAKNYAKTIPVGSADAGSQITPELAAAADYIMANTHPFFSGINIEGAADWTAQYLIDEEPRYATAAGKTLYSAEIGWPTDAMAGGSLTLNGSAASIPDAQVLLDTFVCAANTNITAGGAYANGYFWFELFDQKWKEQYGGAEPFWGLFDQQRNLKNLNIPTCLAAAEAPVGTMGNNDGS</sequence>
<name>A0ACA9NW62_9GLOM</name>
<keyword evidence="2" id="KW-1185">Reference proteome</keyword>
<gene>
    <name evidence="1" type="ORF">ACOLOM_LOCUS8970</name>
</gene>
<feature type="non-terminal residue" evidence="1">
    <location>
        <position position="347"/>
    </location>
</feature>
<proteinExistence type="predicted"/>
<protein>
    <submittedName>
        <fullName evidence="1">16683_t:CDS:1</fullName>
    </submittedName>
</protein>
<evidence type="ECO:0000313" key="1">
    <source>
        <dbReference type="EMBL" id="CAG8671531.1"/>
    </source>
</evidence>
<evidence type="ECO:0000313" key="2">
    <source>
        <dbReference type="Proteomes" id="UP000789525"/>
    </source>
</evidence>
<dbReference type="EMBL" id="CAJVPT010024675">
    <property type="protein sequence ID" value="CAG8671531.1"/>
    <property type="molecule type" value="Genomic_DNA"/>
</dbReference>
<reference evidence="1" key="1">
    <citation type="submission" date="2021-06" db="EMBL/GenBank/DDBJ databases">
        <authorList>
            <person name="Kallberg Y."/>
            <person name="Tangrot J."/>
            <person name="Rosling A."/>
        </authorList>
    </citation>
    <scope>NUCLEOTIDE SEQUENCE</scope>
    <source>
        <strain evidence="1">CL356</strain>
    </source>
</reference>
<accession>A0ACA9NW62</accession>
<comment type="caution">
    <text evidence="1">The sequence shown here is derived from an EMBL/GenBank/DDBJ whole genome shotgun (WGS) entry which is preliminary data.</text>
</comment>